<protein>
    <submittedName>
        <fullName evidence="1">Uncharacterized protein</fullName>
    </submittedName>
</protein>
<dbReference type="EMBL" id="CM046394">
    <property type="protein sequence ID" value="KAI8547074.1"/>
    <property type="molecule type" value="Genomic_DNA"/>
</dbReference>
<name>A0ACC0N2M3_RHOML</name>
<proteinExistence type="predicted"/>
<dbReference type="Proteomes" id="UP001062846">
    <property type="component" value="Chromosome 7"/>
</dbReference>
<accession>A0ACC0N2M3</accession>
<comment type="caution">
    <text evidence="1">The sequence shown here is derived from an EMBL/GenBank/DDBJ whole genome shotgun (WGS) entry which is preliminary data.</text>
</comment>
<keyword evidence="2" id="KW-1185">Reference proteome</keyword>
<reference evidence="1" key="1">
    <citation type="submission" date="2022-02" db="EMBL/GenBank/DDBJ databases">
        <title>Plant Genome Project.</title>
        <authorList>
            <person name="Zhang R.-G."/>
        </authorList>
    </citation>
    <scope>NUCLEOTIDE SEQUENCE</scope>
    <source>
        <strain evidence="1">AT1</strain>
    </source>
</reference>
<gene>
    <name evidence="1" type="ORF">RHMOL_Rhmol07G0166700</name>
</gene>
<evidence type="ECO:0000313" key="1">
    <source>
        <dbReference type="EMBL" id="KAI8547074.1"/>
    </source>
</evidence>
<sequence length="308" mass="34921">MGESGGNLESGVHEVVNKSGQRLLPGELMRLFANGQNKITCDPDMQLEIDSYIYKGEATFSILLLMDASETWEPTTLILKRPGYLIKDNRSHETLIAEKFSKDLSIKIPSGLSTQFVLTCSDGSSHPLNTYNDHRMRDTLVLTMRMFQSKLPIRFHSSIIFRTCGGEFHYFRLHSTLQSRRLRDRSHCDEGSDIVDFNDDEFKIDFHDFVDDRNGNNRKVALLKPSRAVPPSLGMEDMVLFETGRYSPTLSDIGDSSPEILKTDSRRSRNRPKVQAIENSSGNVENAVESDGGTRRWTWTAMFAFQIA</sequence>
<evidence type="ECO:0000313" key="2">
    <source>
        <dbReference type="Proteomes" id="UP001062846"/>
    </source>
</evidence>
<organism evidence="1 2">
    <name type="scientific">Rhododendron molle</name>
    <name type="common">Chinese azalea</name>
    <name type="synonym">Azalea mollis</name>
    <dbReference type="NCBI Taxonomy" id="49168"/>
    <lineage>
        <taxon>Eukaryota</taxon>
        <taxon>Viridiplantae</taxon>
        <taxon>Streptophyta</taxon>
        <taxon>Embryophyta</taxon>
        <taxon>Tracheophyta</taxon>
        <taxon>Spermatophyta</taxon>
        <taxon>Magnoliopsida</taxon>
        <taxon>eudicotyledons</taxon>
        <taxon>Gunneridae</taxon>
        <taxon>Pentapetalae</taxon>
        <taxon>asterids</taxon>
        <taxon>Ericales</taxon>
        <taxon>Ericaceae</taxon>
        <taxon>Ericoideae</taxon>
        <taxon>Rhodoreae</taxon>
        <taxon>Rhododendron</taxon>
    </lineage>
</organism>